<dbReference type="EMBL" id="JBIWXY010000001">
    <property type="protein sequence ID" value="MFJ5445437.1"/>
    <property type="molecule type" value="Genomic_DNA"/>
</dbReference>
<dbReference type="NCBIfam" id="NF008101">
    <property type="entry name" value="PRK10846.1"/>
    <property type="match status" value="1"/>
</dbReference>
<evidence type="ECO:0000256" key="1">
    <source>
        <dbReference type="ARBA" id="ARBA00002714"/>
    </source>
</evidence>
<dbReference type="Proteomes" id="UP001617669">
    <property type="component" value="Unassembled WGS sequence"/>
</dbReference>
<keyword evidence="12" id="KW-0460">Magnesium</keyword>
<protein>
    <recommendedName>
        <fullName evidence="7">Dihydrofolate synthase/folylpolyglutamate synthase</fullName>
        <ecNumber evidence="5">6.3.2.12</ecNumber>
        <ecNumber evidence="6">6.3.2.17</ecNumber>
    </recommendedName>
    <alternativeName>
        <fullName evidence="16">Folylpoly-gamma-glutamate synthetase-dihydrofolate synthetase</fullName>
    </alternativeName>
    <alternativeName>
        <fullName evidence="14">Folylpolyglutamate synthetase</fullName>
    </alternativeName>
    <alternativeName>
        <fullName evidence="15">Tetrahydrofolylpolyglutamate synthase</fullName>
    </alternativeName>
</protein>
<dbReference type="PIRSF" id="PIRSF001563">
    <property type="entry name" value="Folylpolyglu_synth"/>
    <property type="match status" value="1"/>
</dbReference>
<evidence type="ECO:0000256" key="6">
    <source>
        <dbReference type="ARBA" id="ARBA00013025"/>
    </source>
</evidence>
<dbReference type="InterPro" id="IPR036615">
    <property type="entry name" value="Mur_ligase_C_dom_sf"/>
</dbReference>
<comment type="pathway">
    <text evidence="3">Cofactor biosynthesis; tetrahydrofolylpolyglutamate biosynthesis.</text>
</comment>
<keyword evidence="8 21" id="KW-0436">Ligase</keyword>
<dbReference type="InterPro" id="IPR013221">
    <property type="entry name" value="Mur_ligase_cen"/>
</dbReference>
<sequence>MTSSLPATRDLAGWLAYIEALHPASIAMGLERVELVRQRLGLQPQFPIVIVAGTNGKGSTCAMLESIYQAAGYKTGCYTSPHFVRYNERVRLGGVEVEDAVLVEAFEAIEQARGETALTYFEFGTLAAVWSMVAANVDIAILEVGLGGRLDAVNVFSPVCSIVTSIDLDHMDFLGNDRECIGREKAGVFRPGIPAICGDDHPPLSLSSYANDSGADLRLIGHAFSFKRQASGWLYQSPDHEYALPWPALAGEFQLNNAACVINAVDALLVTLPVTLEHMQQGLQRVALSGRFQICRHQPQVVLDVAHNPHAAGALASNLAQYPVAGRTLAVFSMLGDKDIAGVVQAVAPHIDVWHIARVTHGRGAGVEQLHEYVKAQATDAYVVMHADVKAAYQQACNEAGENDRIIVFGSFFTVADIMRELDMAACEKIATH</sequence>
<keyword evidence="11 21" id="KW-0067">ATP-binding</keyword>
<dbReference type="NCBIfam" id="TIGR01499">
    <property type="entry name" value="folC"/>
    <property type="match status" value="1"/>
</dbReference>
<evidence type="ECO:0000256" key="18">
    <source>
        <dbReference type="ARBA" id="ARBA00047808"/>
    </source>
</evidence>
<keyword evidence="9" id="KW-0479">Metal-binding</keyword>
<dbReference type="GO" id="GO:0004326">
    <property type="term" value="F:tetrahydrofolylpolyglutamate synthase activity"/>
    <property type="evidence" value="ECO:0007669"/>
    <property type="project" value="UniProtKB-EC"/>
</dbReference>
<evidence type="ECO:0000256" key="14">
    <source>
        <dbReference type="ARBA" id="ARBA00030048"/>
    </source>
</evidence>
<comment type="function">
    <text evidence="1">Functions in two distinct reactions of the de novo folate biosynthetic pathway. Catalyzes the addition of a glutamate residue to dihydropteroate (7,8-dihydropteroate or H2Pte) to form dihydrofolate (7,8-dihydrofolate monoglutamate or H2Pte-Glu). Also catalyzes successive additions of L-glutamate to tetrahydrofolate or 10-formyltetrahydrofolate or 5,10-methylenetetrahydrofolate, leading to folylpolyglutamate derivatives.</text>
</comment>
<dbReference type="PANTHER" id="PTHR11136:SF0">
    <property type="entry name" value="DIHYDROFOLATE SYNTHETASE-RELATED"/>
    <property type="match status" value="1"/>
</dbReference>
<reference evidence="24 25" key="1">
    <citation type="submission" date="2024-11" db="EMBL/GenBank/DDBJ databases">
        <authorList>
            <person name="Kaparullina E.N."/>
            <person name="Delegan Y.A."/>
            <person name="Doronina N.V."/>
        </authorList>
    </citation>
    <scope>NUCLEOTIDE SEQUENCE [LARGE SCALE GENOMIC DNA]</scope>
    <source>
        <strain evidence="24 25">7sh_L</strain>
    </source>
</reference>
<dbReference type="InterPro" id="IPR004101">
    <property type="entry name" value="Mur_ligase_C"/>
</dbReference>
<comment type="catalytic activity">
    <reaction evidence="20">
        <text>7,8-dihydropteroate + L-glutamate + ATP = 7,8-dihydrofolate + ADP + phosphate + H(+)</text>
        <dbReference type="Rhea" id="RHEA:23584"/>
        <dbReference type="ChEBI" id="CHEBI:15378"/>
        <dbReference type="ChEBI" id="CHEBI:17839"/>
        <dbReference type="ChEBI" id="CHEBI:29985"/>
        <dbReference type="ChEBI" id="CHEBI:30616"/>
        <dbReference type="ChEBI" id="CHEBI:43474"/>
        <dbReference type="ChEBI" id="CHEBI:57451"/>
        <dbReference type="ChEBI" id="CHEBI:456216"/>
        <dbReference type="EC" id="6.3.2.12"/>
    </reaction>
</comment>
<evidence type="ECO:0000256" key="8">
    <source>
        <dbReference type="ARBA" id="ARBA00022598"/>
    </source>
</evidence>
<evidence type="ECO:0000256" key="17">
    <source>
        <dbReference type="ARBA" id="ARBA00047493"/>
    </source>
</evidence>
<dbReference type="SUPFAM" id="SSF53244">
    <property type="entry name" value="MurD-like peptide ligases, peptide-binding domain"/>
    <property type="match status" value="1"/>
</dbReference>
<evidence type="ECO:0000256" key="15">
    <source>
        <dbReference type="ARBA" id="ARBA00030592"/>
    </source>
</evidence>
<dbReference type="Pfam" id="PF08245">
    <property type="entry name" value="Mur_ligase_M"/>
    <property type="match status" value="1"/>
</dbReference>
<evidence type="ECO:0000256" key="13">
    <source>
        <dbReference type="ARBA" id="ARBA00022909"/>
    </source>
</evidence>
<accession>A0ABW8GK02</accession>
<name>A0ABW8GK02_9PROT</name>
<dbReference type="Pfam" id="PF02875">
    <property type="entry name" value="Mur_ligase_C"/>
    <property type="match status" value="1"/>
</dbReference>
<evidence type="ECO:0000256" key="16">
    <source>
        <dbReference type="ARBA" id="ARBA00032510"/>
    </source>
</evidence>
<evidence type="ECO:0000256" key="12">
    <source>
        <dbReference type="ARBA" id="ARBA00022842"/>
    </source>
</evidence>
<evidence type="ECO:0000259" key="23">
    <source>
        <dbReference type="Pfam" id="PF08245"/>
    </source>
</evidence>
<gene>
    <name evidence="24" type="primary">folC</name>
    <name evidence="24" type="ORF">ACIKP9_04280</name>
</gene>
<dbReference type="Gene3D" id="3.40.1190.10">
    <property type="entry name" value="Mur-like, catalytic domain"/>
    <property type="match status" value="1"/>
</dbReference>
<evidence type="ECO:0000313" key="25">
    <source>
        <dbReference type="Proteomes" id="UP001617669"/>
    </source>
</evidence>
<evidence type="ECO:0000256" key="10">
    <source>
        <dbReference type="ARBA" id="ARBA00022741"/>
    </source>
</evidence>
<dbReference type="Gene3D" id="3.90.190.20">
    <property type="entry name" value="Mur ligase, C-terminal domain"/>
    <property type="match status" value="1"/>
</dbReference>
<evidence type="ECO:0000256" key="7">
    <source>
        <dbReference type="ARBA" id="ARBA00019357"/>
    </source>
</evidence>
<evidence type="ECO:0000256" key="20">
    <source>
        <dbReference type="ARBA" id="ARBA00049161"/>
    </source>
</evidence>
<evidence type="ECO:0000256" key="21">
    <source>
        <dbReference type="PIRNR" id="PIRNR001563"/>
    </source>
</evidence>
<keyword evidence="10 21" id="KW-0547">Nucleotide-binding</keyword>
<dbReference type="PANTHER" id="PTHR11136">
    <property type="entry name" value="FOLYLPOLYGLUTAMATE SYNTHASE-RELATED"/>
    <property type="match status" value="1"/>
</dbReference>
<evidence type="ECO:0000256" key="3">
    <source>
        <dbReference type="ARBA" id="ARBA00005150"/>
    </source>
</evidence>
<dbReference type="RefSeq" id="WP_400879726.1">
    <property type="nucleotide sequence ID" value="NZ_JBIWXY010000001.1"/>
</dbReference>
<keyword evidence="13" id="KW-0289">Folate biosynthesis</keyword>
<evidence type="ECO:0000256" key="4">
    <source>
        <dbReference type="ARBA" id="ARBA00008276"/>
    </source>
</evidence>
<proteinExistence type="inferred from homology"/>
<evidence type="ECO:0000256" key="5">
    <source>
        <dbReference type="ARBA" id="ARBA00013023"/>
    </source>
</evidence>
<organism evidence="24 25">
    <name type="scientific">Methylobacillus methanolivorans</name>
    <dbReference type="NCBI Taxonomy" id="1848927"/>
    <lineage>
        <taxon>Bacteria</taxon>
        <taxon>Pseudomonadati</taxon>
        <taxon>Pseudomonadota</taxon>
        <taxon>Betaproteobacteria</taxon>
        <taxon>Nitrosomonadales</taxon>
        <taxon>Methylophilaceae</taxon>
        <taxon>Methylobacillus</taxon>
    </lineage>
</organism>
<dbReference type="SUPFAM" id="SSF53623">
    <property type="entry name" value="MurD-like peptide ligases, catalytic domain"/>
    <property type="match status" value="1"/>
</dbReference>
<comment type="similarity">
    <text evidence="4 21">Belongs to the folylpolyglutamate synthase family.</text>
</comment>
<dbReference type="EC" id="6.3.2.17" evidence="6"/>
<evidence type="ECO:0000256" key="2">
    <source>
        <dbReference type="ARBA" id="ARBA00004799"/>
    </source>
</evidence>
<comment type="catalytic activity">
    <reaction evidence="17">
        <text>(6S)-5,6,7,8-tetrahydrofolyl-(gamma-L-Glu)(n) + L-glutamate + ATP = (6S)-5,6,7,8-tetrahydrofolyl-(gamma-L-Glu)(n+1) + ADP + phosphate + H(+)</text>
        <dbReference type="Rhea" id="RHEA:10580"/>
        <dbReference type="Rhea" id="RHEA-COMP:14738"/>
        <dbReference type="Rhea" id="RHEA-COMP:14740"/>
        <dbReference type="ChEBI" id="CHEBI:15378"/>
        <dbReference type="ChEBI" id="CHEBI:29985"/>
        <dbReference type="ChEBI" id="CHEBI:30616"/>
        <dbReference type="ChEBI" id="CHEBI:43474"/>
        <dbReference type="ChEBI" id="CHEBI:141005"/>
        <dbReference type="ChEBI" id="CHEBI:456216"/>
        <dbReference type="EC" id="6.3.2.17"/>
    </reaction>
</comment>
<feature type="domain" description="Mur ligase central" evidence="23">
    <location>
        <begin position="51"/>
        <end position="264"/>
    </location>
</feature>
<dbReference type="EC" id="6.3.2.12" evidence="5"/>
<feature type="domain" description="Mur ligase C-terminal" evidence="22">
    <location>
        <begin position="290"/>
        <end position="412"/>
    </location>
</feature>
<comment type="catalytic activity">
    <reaction evidence="19">
        <text>(6R)-5,10-methylenetetrahydrofolyl-(gamma-L-Glu)(n) + L-glutamate + ATP = (6R)-5,10-methylenetetrahydrofolyl-(gamma-L-Glu)(n+1) + ADP + phosphate + H(+)</text>
        <dbReference type="Rhea" id="RHEA:51912"/>
        <dbReference type="Rhea" id="RHEA-COMP:13257"/>
        <dbReference type="Rhea" id="RHEA-COMP:13258"/>
        <dbReference type="ChEBI" id="CHEBI:15378"/>
        <dbReference type="ChEBI" id="CHEBI:29985"/>
        <dbReference type="ChEBI" id="CHEBI:30616"/>
        <dbReference type="ChEBI" id="CHEBI:43474"/>
        <dbReference type="ChEBI" id="CHEBI:136572"/>
        <dbReference type="ChEBI" id="CHEBI:456216"/>
        <dbReference type="EC" id="6.3.2.17"/>
    </reaction>
</comment>
<keyword evidence="25" id="KW-1185">Reference proteome</keyword>
<dbReference type="GO" id="GO:0008841">
    <property type="term" value="F:dihydrofolate synthase activity"/>
    <property type="evidence" value="ECO:0007669"/>
    <property type="project" value="UniProtKB-EC"/>
</dbReference>
<evidence type="ECO:0000259" key="22">
    <source>
        <dbReference type="Pfam" id="PF02875"/>
    </source>
</evidence>
<comment type="pathway">
    <text evidence="2">Cofactor biosynthesis; tetrahydrofolate biosynthesis; 7,8-dihydrofolate from 2-amino-4-hydroxy-6-hydroxymethyl-7,8-dihydropteridine diphosphate and 4-aminobenzoate: step 2/2.</text>
</comment>
<evidence type="ECO:0000313" key="24">
    <source>
        <dbReference type="EMBL" id="MFJ5445437.1"/>
    </source>
</evidence>
<comment type="catalytic activity">
    <reaction evidence="18">
        <text>10-formyltetrahydrofolyl-(gamma-L-Glu)(n) + L-glutamate + ATP = 10-formyltetrahydrofolyl-(gamma-L-Glu)(n+1) + ADP + phosphate + H(+)</text>
        <dbReference type="Rhea" id="RHEA:51904"/>
        <dbReference type="Rhea" id="RHEA-COMP:13088"/>
        <dbReference type="Rhea" id="RHEA-COMP:14300"/>
        <dbReference type="ChEBI" id="CHEBI:15378"/>
        <dbReference type="ChEBI" id="CHEBI:29985"/>
        <dbReference type="ChEBI" id="CHEBI:30616"/>
        <dbReference type="ChEBI" id="CHEBI:43474"/>
        <dbReference type="ChEBI" id="CHEBI:134413"/>
        <dbReference type="ChEBI" id="CHEBI:456216"/>
        <dbReference type="EC" id="6.3.2.17"/>
    </reaction>
</comment>
<dbReference type="InterPro" id="IPR001645">
    <property type="entry name" value="Folylpolyglutamate_synth"/>
</dbReference>
<comment type="caution">
    <text evidence="24">The sequence shown here is derived from an EMBL/GenBank/DDBJ whole genome shotgun (WGS) entry which is preliminary data.</text>
</comment>
<evidence type="ECO:0000256" key="9">
    <source>
        <dbReference type="ARBA" id="ARBA00022723"/>
    </source>
</evidence>
<evidence type="ECO:0000256" key="11">
    <source>
        <dbReference type="ARBA" id="ARBA00022840"/>
    </source>
</evidence>
<dbReference type="InterPro" id="IPR036565">
    <property type="entry name" value="Mur-like_cat_sf"/>
</dbReference>
<evidence type="ECO:0000256" key="19">
    <source>
        <dbReference type="ARBA" id="ARBA00049035"/>
    </source>
</evidence>